<reference evidence="3" key="1">
    <citation type="journal article" date="2015" name="Proc. Natl. Acad. Sci. U.S.A.">
        <title>Genome sequence of the Asian Tiger mosquito, Aedes albopictus, reveals insights into its biology, genetics, and evolution.</title>
        <authorList>
            <person name="Chen X.G."/>
            <person name="Jiang X."/>
            <person name="Gu J."/>
            <person name="Xu M."/>
            <person name="Wu Y."/>
            <person name="Deng Y."/>
            <person name="Zhang C."/>
            <person name="Bonizzoni M."/>
            <person name="Dermauw W."/>
            <person name="Vontas J."/>
            <person name="Armbruster P."/>
            <person name="Huang X."/>
            <person name="Yang Y."/>
            <person name="Zhang H."/>
            <person name="He W."/>
            <person name="Peng H."/>
            <person name="Liu Y."/>
            <person name="Wu K."/>
            <person name="Chen J."/>
            <person name="Lirakis M."/>
            <person name="Topalis P."/>
            <person name="Van Leeuwen T."/>
            <person name="Hall A.B."/>
            <person name="Jiang X."/>
            <person name="Thorpe C."/>
            <person name="Mueller R.L."/>
            <person name="Sun C."/>
            <person name="Waterhouse R.M."/>
            <person name="Yan G."/>
            <person name="Tu Z.J."/>
            <person name="Fang X."/>
            <person name="James A.A."/>
        </authorList>
    </citation>
    <scope>NUCLEOTIDE SEQUENCE [LARGE SCALE GENOMIC DNA]</scope>
    <source>
        <strain evidence="3">Foshan</strain>
    </source>
</reference>
<accession>A0ABM1YSS7</accession>
<feature type="domain" description="Helix-turn-helix" evidence="1">
    <location>
        <begin position="102"/>
        <end position="155"/>
    </location>
</feature>
<protein>
    <recommendedName>
        <fullName evidence="1">Helix-turn-helix domain-containing protein</fullName>
    </recommendedName>
</protein>
<dbReference type="Pfam" id="PF26215">
    <property type="entry name" value="HTH_animal"/>
    <property type="match status" value="1"/>
</dbReference>
<dbReference type="GeneID" id="134291093"/>
<name>A0ABM1YSS7_AEDAL</name>
<dbReference type="InterPro" id="IPR058912">
    <property type="entry name" value="HTH_animal"/>
</dbReference>
<dbReference type="EnsemblMetazoa" id="AALFPA23_011841.R16836">
    <property type="protein sequence ID" value="AALFPA23_011841.P16836"/>
    <property type="gene ID" value="AALFPA23_011841"/>
</dbReference>
<keyword evidence="3" id="KW-1185">Reference proteome</keyword>
<organism evidence="2 3">
    <name type="scientific">Aedes albopictus</name>
    <name type="common">Asian tiger mosquito</name>
    <name type="synonym">Stegomyia albopicta</name>
    <dbReference type="NCBI Taxonomy" id="7160"/>
    <lineage>
        <taxon>Eukaryota</taxon>
        <taxon>Metazoa</taxon>
        <taxon>Ecdysozoa</taxon>
        <taxon>Arthropoda</taxon>
        <taxon>Hexapoda</taxon>
        <taxon>Insecta</taxon>
        <taxon>Pterygota</taxon>
        <taxon>Neoptera</taxon>
        <taxon>Endopterygota</taxon>
        <taxon>Diptera</taxon>
        <taxon>Nematocera</taxon>
        <taxon>Culicoidea</taxon>
        <taxon>Culicidae</taxon>
        <taxon>Culicinae</taxon>
        <taxon>Aedini</taxon>
        <taxon>Aedes</taxon>
        <taxon>Stegomyia</taxon>
    </lineage>
</organism>
<dbReference type="PANTHER" id="PTHR21301">
    <property type="entry name" value="REVERSE TRANSCRIPTASE"/>
    <property type="match status" value="1"/>
</dbReference>
<dbReference type="RefSeq" id="XP_062714363.1">
    <property type="nucleotide sequence ID" value="XM_062858379.1"/>
</dbReference>
<dbReference type="RefSeq" id="XP_062714364.1">
    <property type="nucleotide sequence ID" value="XM_062858380.1"/>
</dbReference>
<evidence type="ECO:0000259" key="1">
    <source>
        <dbReference type="Pfam" id="PF26215"/>
    </source>
</evidence>
<dbReference type="PANTHER" id="PTHR21301:SF10">
    <property type="entry name" value="REVERSE TRANSCRIPTASE DOMAIN-CONTAINING PROTEIN"/>
    <property type="match status" value="1"/>
</dbReference>
<sequence>MGDPLSPTVADLVMEDLMDYAVSRLNFSSPVIRKFVDDLILTVPRDQIENVISIFNSYSPHLQFTHEKEQDNRIPFLDMTIIRLSDQSIRTEWYIKPIASGRFLDFKSFHPFQQKINMITSFIHRVKQLSTALTDDQIKQIIDKQLQLNHYPASLRHRFLNRMNERAITTDESCPTQDQTNSEKQYRRMPYIPFLTDKISKHLGKDYPNIVIAAKNIKTNRELYTRLKEKVPTELRSNIIYQIPCTNCSSSYIGMTSNYLKTRLSGHKSNINALNRLTERQVPPDDPTLENLKEKTALIKHSAETGHKFALDKTNILDHHVNTRALAILESCHILNHETINKRSDTDNLSSSYAGILQTLKTINTKIRRDTVTNTTTSNVP</sequence>
<proteinExistence type="predicted"/>
<dbReference type="Proteomes" id="UP000069940">
    <property type="component" value="Unassembled WGS sequence"/>
</dbReference>
<reference evidence="2" key="2">
    <citation type="submission" date="2025-05" db="UniProtKB">
        <authorList>
            <consortium name="EnsemblMetazoa"/>
        </authorList>
    </citation>
    <scope>IDENTIFICATION</scope>
    <source>
        <strain evidence="2">Foshan</strain>
    </source>
</reference>
<evidence type="ECO:0000313" key="3">
    <source>
        <dbReference type="Proteomes" id="UP000069940"/>
    </source>
</evidence>
<evidence type="ECO:0000313" key="2">
    <source>
        <dbReference type="EnsemblMetazoa" id="AALFPA23_011841.P16836"/>
    </source>
</evidence>
<dbReference type="EnsemblMetazoa" id="AALFPA23_011841.R16837">
    <property type="protein sequence ID" value="AALFPA23_011841.P16837"/>
    <property type="gene ID" value="AALFPA23_011841"/>
</dbReference>